<comment type="caution">
    <text evidence="16">The sequence shown here is derived from an EMBL/GenBank/DDBJ whole genome shotgun (WGS) entry which is preliminary data.</text>
</comment>
<feature type="signal peptide" evidence="13">
    <location>
        <begin position="1"/>
        <end position="16"/>
    </location>
</feature>
<protein>
    <recommendedName>
        <fullName evidence="18">PA domain-containing protein</fullName>
    </recommendedName>
</protein>
<evidence type="ECO:0000256" key="3">
    <source>
        <dbReference type="ARBA" id="ARBA00022723"/>
    </source>
</evidence>
<evidence type="ECO:0000256" key="2">
    <source>
        <dbReference type="ARBA" id="ARBA00022692"/>
    </source>
</evidence>
<keyword evidence="5" id="KW-0677">Repeat</keyword>
<dbReference type="CDD" id="cd02123">
    <property type="entry name" value="PA_C_RZF_like"/>
    <property type="match status" value="1"/>
</dbReference>
<dbReference type="InterPro" id="IPR056858">
    <property type="entry name" value="VSR_TRX"/>
</dbReference>
<name>A0A8S1KL73_PARPR</name>
<keyword evidence="8 12" id="KW-1133">Transmembrane helix</keyword>
<keyword evidence="3" id="KW-0479">Metal-binding</keyword>
<reference evidence="16" key="1">
    <citation type="submission" date="2021-01" db="EMBL/GenBank/DDBJ databases">
        <authorList>
            <consortium name="Genoscope - CEA"/>
            <person name="William W."/>
        </authorList>
    </citation>
    <scope>NUCLEOTIDE SEQUENCE</scope>
</reference>
<evidence type="ECO:0000256" key="1">
    <source>
        <dbReference type="ARBA" id="ARBA00004479"/>
    </source>
</evidence>
<dbReference type="Proteomes" id="UP000688137">
    <property type="component" value="Unassembled WGS sequence"/>
</dbReference>
<evidence type="ECO:0000256" key="13">
    <source>
        <dbReference type="SAM" id="SignalP"/>
    </source>
</evidence>
<dbReference type="FunFam" id="3.50.30.30:FF:000050">
    <property type="entry name" value="Uncharacterized protein"/>
    <property type="match status" value="1"/>
</dbReference>
<dbReference type="GO" id="GO:0008270">
    <property type="term" value="F:zinc ion binding"/>
    <property type="evidence" value="ECO:0007669"/>
    <property type="project" value="UniProtKB-KW"/>
</dbReference>
<keyword evidence="2 12" id="KW-0812">Transmembrane</keyword>
<dbReference type="GO" id="GO:0005737">
    <property type="term" value="C:cytoplasm"/>
    <property type="evidence" value="ECO:0007669"/>
    <property type="project" value="UniProtKB-ARBA"/>
</dbReference>
<dbReference type="EMBL" id="CAJJDM010000020">
    <property type="protein sequence ID" value="CAD8054665.1"/>
    <property type="molecule type" value="Genomic_DNA"/>
</dbReference>
<comment type="subcellular location">
    <subcellularLocation>
        <location evidence="11">Endomembrane system</location>
        <topology evidence="11">Single-pass membrane protein</topology>
    </subcellularLocation>
    <subcellularLocation>
        <location evidence="1">Membrane</location>
        <topology evidence="1">Single-pass type I membrane protein</topology>
    </subcellularLocation>
</comment>
<keyword evidence="7" id="KW-0862">Zinc</keyword>
<feature type="chain" id="PRO_5035910991" description="PA domain-containing protein" evidence="13">
    <location>
        <begin position="17"/>
        <end position="456"/>
    </location>
</feature>
<accession>A0A8S1KL73</accession>
<evidence type="ECO:0000313" key="17">
    <source>
        <dbReference type="Proteomes" id="UP000688137"/>
    </source>
</evidence>
<evidence type="ECO:0000256" key="12">
    <source>
        <dbReference type="SAM" id="Phobius"/>
    </source>
</evidence>
<evidence type="ECO:0000256" key="4">
    <source>
        <dbReference type="ARBA" id="ARBA00022729"/>
    </source>
</evidence>
<feature type="domain" description="Vacuolar sorting receptor thioredoxin-like" evidence="15">
    <location>
        <begin position="183"/>
        <end position="369"/>
    </location>
</feature>
<proteinExistence type="predicted"/>
<keyword evidence="10" id="KW-0325">Glycoprotein</keyword>
<dbReference type="InterPro" id="IPR003137">
    <property type="entry name" value="PA_domain"/>
</dbReference>
<evidence type="ECO:0000259" key="14">
    <source>
        <dbReference type="Pfam" id="PF02225"/>
    </source>
</evidence>
<feature type="domain" description="PA" evidence="14">
    <location>
        <begin position="65"/>
        <end position="141"/>
    </location>
</feature>
<gene>
    <name evidence="16" type="ORF">PPRIM_AZ9-3.1.T0220146</name>
</gene>
<evidence type="ECO:0000256" key="11">
    <source>
        <dbReference type="ARBA" id="ARBA00037847"/>
    </source>
</evidence>
<dbReference type="PANTHER" id="PTHR22702:SF1">
    <property type="entry name" value="PROTEASE-ASSOCIATED DOMAIN-CONTAINING PROTEIN 1"/>
    <property type="match status" value="1"/>
</dbReference>
<evidence type="ECO:0000256" key="7">
    <source>
        <dbReference type="ARBA" id="ARBA00022833"/>
    </source>
</evidence>
<dbReference type="PANTHER" id="PTHR22702">
    <property type="entry name" value="PROTEASE-ASSOCIATED DOMAIN-CONTAINING PROTEIN"/>
    <property type="match status" value="1"/>
</dbReference>
<dbReference type="AlphaFoldDB" id="A0A8S1KL73"/>
<keyword evidence="4 13" id="KW-0732">Signal</keyword>
<evidence type="ECO:0000256" key="8">
    <source>
        <dbReference type="ARBA" id="ARBA00022989"/>
    </source>
</evidence>
<dbReference type="GO" id="GO:0012505">
    <property type="term" value="C:endomembrane system"/>
    <property type="evidence" value="ECO:0007669"/>
    <property type="project" value="UniProtKB-SubCell"/>
</dbReference>
<feature type="transmembrane region" description="Helical" evidence="12">
    <location>
        <begin position="396"/>
        <end position="418"/>
    </location>
</feature>
<evidence type="ECO:0000259" key="15">
    <source>
        <dbReference type="Pfam" id="PF25011"/>
    </source>
</evidence>
<dbReference type="GO" id="GO:0016020">
    <property type="term" value="C:membrane"/>
    <property type="evidence" value="ECO:0007669"/>
    <property type="project" value="UniProtKB-SubCell"/>
</dbReference>
<dbReference type="InterPro" id="IPR044744">
    <property type="entry name" value="ZNRF4/RNF13/RNF167_PA"/>
</dbReference>
<evidence type="ECO:0000256" key="10">
    <source>
        <dbReference type="ARBA" id="ARBA00023180"/>
    </source>
</evidence>
<evidence type="ECO:0000256" key="5">
    <source>
        <dbReference type="ARBA" id="ARBA00022737"/>
    </source>
</evidence>
<evidence type="ECO:0000256" key="9">
    <source>
        <dbReference type="ARBA" id="ARBA00023136"/>
    </source>
</evidence>
<dbReference type="Pfam" id="PF25011">
    <property type="entry name" value="VSR_TRX"/>
    <property type="match status" value="1"/>
</dbReference>
<keyword evidence="9 12" id="KW-0472">Membrane</keyword>
<dbReference type="Pfam" id="PF02225">
    <property type="entry name" value="PA"/>
    <property type="match status" value="1"/>
</dbReference>
<evidence type="ECO:0000256" key="6">
    <source>
        <dbReference type="ARBA" id="ARBA00022771"/>
    </source>
</evidence>
<keyword evidence="17" id="KW-1185">Reference proteome</keyword>
<evidence type="ECO:0000313" key="16">
    <source>
        <dbReference type="EMBL" id="CAD8054665.1"/>
    </source>
</evidence>
<keyword evidence="6" id="KW-0863">Zinc-finger</keyword>
<evidence type="ECO:0008006" key="18">
    <source>
        <dbReference type="Google" id="ProtNLM"/>
    </source>
</evidence>
<organism evidence="16 17">
    <name type="scientific">Paramecium primaurelia</name>
    <dbReference type="NCBI Taxonomy" id="5886"/>
    <lineage>
        <taxon>Eukaryota</taxon>
        <taxon>Sar</taxon>
        <taxon>Alveolata</taxon>
        <taxon>Ciliophora</taxon>
        <taxon>Intramacronucleata</taxon>
        <taxon>Oligohymenophorea</taxon>
        <taxon>Peniculida</taxon>
        <taxon>Parameciidae</taxon>
        <taxon>Paramecium</taxon>
    </lineage>
</organism>
<sequence length="456" mass="52560">MLIIALFFISIELTLGKLKVIGPEELKQELDQKNGEIKFSIANFGNIPWGRRLSGTLDISDPIEACTQINQTVKSHFVLIKRGSCSFVTKVRHAQNAGYQLAIIEDNKEEIIDNITMSDDGTGYGLQIPSIFISKSDGEMLTKYLKMPKADLETEQIQLLIKFDVRQQENIDVLFAFSISSGETYKFLREYQPYYEKLKHDNVNYTVLYPLYQIIPIPDRPIDYQNCISYGKYCSPDPDRSGIGTGRMIVEETLRQLCIFNLTKTKWFDYMQSFRDNCTSAQQYETCSPKVQQEVGIDNQLVEKCIRDQQETHTFQINNETINYKSNQFLETQLSLWNTAGVQQLPGIIINHQDYLGKITGANVFFDICYSFETPPESCGNYVDGYIFQPDQSINLYLTIAIIITVMVIFFVLLFCVYTKLIRREFKESSQAQVNEMVSQYIQFYESKDKKSKEAI</sequence>